<name>A0ABT2AWF8_9ACTN</name>
<keyword evidence="6" id="KW-1185">Reference proteome</keyword>
<keyword evidence="2 3" id="KW-0450">Lipoyl</keyword>
<evidence type="ECO:0000256" key="2">
    <source>
        <dbReference type="ARBA" id="ARBA00022823"/>
    </source>
</evidence>
<dbReference type="HAMAP" id="MF_00272">
    <property type="entry name" value="GcvH"/>
    <property type="match status" value="1"/>
</dbReference>
<feature type="domain" description="Lipoyl-binding" evidence="4">
    <location>
        <begin position="22"/>
        <end position="104"/>
    </location>
</feature>
<evidence type="ECO:0000313" key="6">
    <source>
        <dbReference type="Proteomes" id="UP001205612"/>
    </source>
</evidence>
<dbReference type="InterPro" id="IPR033753">
    <property type="entry name" value="GCV_H/Fam206"/>
</dbReference>
<sequence length="128" mass="13999">MTIPDDRMYSKDHEWVLVTGDKARVGITDYAQKQLGDVVFVELRQAGTRLDAGDPFGTVESVKSVSEVYMPVSGTIAATSSDLVDDPETVSTDPYGDGWMIEITVSDKAQLDALLSAAEYEKYIKDAE</sequence>
<dbReference type="Pfam" id="PF01597">
    <property type="entry name" value="GCV_H"/>
    <property type="match status" value="1"/>
</dbReference>
<dbReference type="NCBIfam" id="TIGR00527">
    <property type="entry name" value="gcvH"/>
    <property type="match status" value="1"/>
</dbReference>
<dbReference type="PROSITE" id="PS00189">
    <property type="entry name" value="LIPOYL"/>
    <property type="match status" value="1"/>
</dbReference>
<dbReference type="InterPro" id="IPR003016">
    <property type="entry name" value="2-oxoA_DH_lipoyl-BS"/>
</dbReference>
<gene>
    <name evidence="3 5" type="primary">gcvH</name>
    <name evidence="5" type="ORF">NX794_04955</name>
</gene>
<comment type="similarity">
    <text evidence="1 3">Belongs to the GcvH family.</text>
</comment>
<comment type="function">
    <text evidence="3">The glycine cleavage system catalyzes the degradation of glycine. The H protein shuttles the methylamine group of glycine from the P protein to the T protein.</text>
</comment>
<dbReference type="InterPro" id="IPR017453">
    <property type="entry name" value="GCV_H_sub"/>
</dbReference>
<comment type="cofactor">
    <cofactor evidence="3">
        <name>(R)-lipoate</name>
        <dbReference type="ChEBI" id="CHEBI:83088"/>
    </cofactor>
    <text evidence="3">Binds 1 lipoyl cofactor covalently.</text>
</comment>
<proteinExistence type="inferred from homology"/>
<evidence type="ECO:0000259" key="4">
    <source>
        <dbReference type="PROSITE" id="PS50968"/>
    </source>
</evidence>
<dbReference type="Gene3D" id="2.40.50.100">
    <property type="match status" value="1"/>
</dbReference>
<dbReference type="RefSeq" id="WP_258776913.1">
    <property type="nucleotide sequence ID" value="NZ_JANUGP010000002.1"/>
</dbReference>
<organism evidence="5 6">
    <name type="scientific">Streptomyces pyxinicus</name>
    <dbReference type="NCBI Taxonomy" id="2970331"/>
    <lineage>
        <taxon>Bacteria</taxon>
        <taxon>Bacillati</taxon>
        <taxon>Actinomycetota</taxon>
        <taxon>Actinomycetes</taxon>
        <taxon>Kitasatosporales</taxon>
        <taxon>Streptomycetaceae</taxon>
        <taxon>Streptomyces</taxon>
    </lineage>
</organism>
<evidence type="ECO:0000256" key="1">
    <source>
        <dbReference type="ARBA" id="ARBA00009249"/>
    </source>
</evidence>
<evidence type="ECO:0000256" key="3">
    <source>
        <dbReference type="HAMAP-Rule" id="MF_00272"/>
    </source>
</evidence>
<comment type="caution">
    <text evidence="5">The sequence shown here is derived from an EMBL/GenBank/DDBJ whole genome shotgun (WGS) entry which is preliminary data.</text>
</comment>
<comment type="subunit">
    <text evidence="3">The glycine cleavage system is composed of four proteins: P, T, L and H.</text>
</comment>
<dbReference type="PANTHER" id="PTHR11715">
    <property type="entry name" value="GLYCINE CLEAVAGE SYSTEM H PROTEIN"/>
    <property type="match status" value="1"/>
</dbReference>
<dbReference type="Proteomes" id="UP001205612">
    <property type="component" value="Unassembled WGS sequence"/>
</dbReference>
<dbReference type="PANTHER" id="PTHR11715:SF3">
    <property type="entry name" value="GLYCINE CLEAVAGE SYSTEM H PROTEIN-RELATED"/>
    <property type="match status" value="1"/>
</dbReference>
<dbReference type="InterPro" id="IPR000089">
    <property type="entry name" value="Biotin_lipoyl"/>
</dbReference>
<evidence type="ECO:0000313" key="5">
    <source>
        <dbReference type="EMBL" id="MCS0600582.1"/>
    </source>
</evidence>
<reference evidence="5 6" key="1">
    <citation type="submission" date="2022-08" db="EMBL/GenBank/DDBJ databases">
        <authorList>
            <person name="Somphong A."/>
            <person name="Phongsopitanun W."/>
        </authorList>
    </citation>
    <scope>NUCLEOTIDE SEQUENCE [LARGE SCALE GENOMIC DNA]</scope>
    <source>
        <strain evidence="5 6">LP11</strain>
    </source>
</reference>
<accession>A0ABT2AWF8</accession>
<dbReference type="PROSITE" id="PS50968">
    <property type="entry name" value="BIOTINYL_LIPOYL"/>
    <property type="match status" value="1"/>
</dbReference>
<dbReference type="CDD" id="cd06848">
    <property type="entry name" value="GCS_H"/>
    <property type="match status" value="1"/>
</dbReference>
<feature type="modified residue" description="N6-lipoyllysine" evidence="3">
    <location>
        <position position="63"/>
    </location>
</feature>
<dbReference type="InterPro" id="IPR002930">
    <property type="entry name" value="GCV_H"/>
</dbReference>
<dbReference type="EMBL" id="JANUGP010000002">
    <property type="protein sequence ID" value="MCS0600582.1"/>
    <property type="molecule type" value="Genomic_DNA"/>
</dbReference>
<dbReference type="NCBIfam" id="NF002270">
    <property type="entry name" value="PRK01202.1"/>
    <property type="match status" value="1"/>
</dbReference>
<dbReference type="InterPro" id="IPR011053">
    <property type="entry name" value="Single_hybrid_motif"/>
</dbReference>
<dbReference type="SUPFAM" id="SSF51230">
    <property type="entry name" value="Single hybrid motif"/>
    <property type="match status" value="1"/>
</dbReference>
<protein>
    <recommendedName>
        <fullName evidence="3">Glycine cleavage system H protein</fullName>
    </recommendedName>
</protein>